<keyword evidence="1" id="KW-0812">Transmembrane</keyword>
<feature type="non-terminal residue" evidence="2">
    <location>
        <position position="100"/>
    </location>
</feature>
<evidence type="ECO:0000313" key="3">
    <source>
        <dbReference type="Proteomes" id="UP000682733"/>
    </source>
</evidence>
<dbReference type="Proteomes" id="UP000682733">
    <property type="component" value="Unassembled WGS sequence"/>
</dbReference>
<feature type="non-terminal residue" evidence="2">
    <location>
        <position position="1"/>
    </location>
</feature>
<accession>A0A8S2YMX5</accession>
<feature type="transmembrane region" description="Helical" evidence="1">
    <location>
        <begin position="75"/>
        <end position="99"/>
    </location>
</feature>
<reference evidence="2" key="1">
    <citation type="submission" date="2021-02" db="EMBL/GenBank/DDBJ databases">
        <authorList>
            <person name="Nowell W R."/>
        </authorList>
    </citation>
    <scope>NUCLEOTIDE SEQUENCE</scope>
</reference>
<keyword evidence="1" id="KW-0472">Membrane</keyword>
<sequence>TDKRNLFGKKKSTIRTSLSTDISNLSFEMHRRTTKLSIKQQHEMIPLHCNCKQESILNDNRIIQKPGHYVNNRKLTTMLIFISFSFLLLTLPIIIINIYI</sequence>
<keyword evidence="1" id="KW-1133">Transmembrane helix</keyword>
<dbReference type="AlphaFoldDB" id="A0A8S2YMX5"/>
<name>A0A8S2YMX5_9BILA</name>
<evidence type="ECO:0000256" key="1">
    <source>
        <dbReference type="SAM" id="Phobius"/>
    </source>
</evidence>
<organism evidence="2 3">
    <name type="scientific">Didymodactylos carnosus</name>
    <dbReference type="NCBI Taxonomy" id="1234261"/>
    <lineage>
        <taxon>Eukaryota</taxon>
        <taxon>Metazoa</taxon>
        <taxon>Spiralia</taxon>
        <taxon>Gnathifera</taxon>
        <taxon>Rotifera</taxon>
        <taxon>Eurotatoria</taxon>
        <taxon>Bdelloidea</taxon>
        <taxon>Philodinida</taxon>
        <taxon>Philodinidae</taxon>
        <taxon>Didymodactylos</taxon>
    </lineage>
</organism>
<comment type="caution">
    <text evidence="2">The sequence shown here is derived from an EMBL/GenBank/DDBJ whole genome shotgun (WGS) entry which is preliminary data.</text>
</comment>
<gene>
    <name evidence="2" type="ORF">TMI583_LOCUS50248</name>
</gene>
<evidence type="ECO:0000313" key="2">
    <source>
        <dbReference type="EMBL" id="CAF4574099.1"/>
    </source>
</evidence>
<proteinExistence type="predicted"/>
<protein>
    <submittedName>
        <fullName evidence="2">Uncharacterized protein</fullName>
    </submittedName>
</protein>
<dbReference type="EMBL" id="CAJOBA010118614">
    <property type="protein sequence ID" value="CAF4574099.1"/>
    <property type="molecule type" value="Genomic_DNA"/>
</dbReference>